<evidence type="ECO:0000256" key="6">
    <source>
        <dbReference type="SAM" id="Phobius"/>
    </source>
</evidence>
<keyword evidence="4 6" id="KW-1133">Transmembrane helix</keyword>
<proteinExistence type="predicted"/>
<evidence type="ECO:0000256" key="5">
    <source>
        <dbReference type="ARBA" id="ARBA00023136"/>
    </source>
</evidence>
<protein>
    <submittedName>
        <fullName evidence="7">Amino acid permease</fullName>
    </submittedName>
</protein>
<dbReference type="PANTHER" id="PTHR42770:SF7">
    <property type="entry name" value="MEMBRANE PROTEIN"/>
    <property type="match status" value="1"/>
</dbReference>
<feature type="transmembrane region" description="Helical" evidence="6">
    <location>
        <begin position="264"/>
        <end position="290"/>
    </location>
</feature>
<dbReference type="GO" id="GO:0022857">
    <property type="term" value="F:transmembrane transporter activity"/>
    <property type="evidence" value="ECO:0007669"/>
    <property type="project" value="InterPro"/>
</dbReference>
<feature type="transmembrane region" description="Helical" evidence="6">
    <location>
        <begin position="179"/>
        <end position="199"/>
    </location>
</feature>
<feature type="transmembrane region" description="Helical" evidence="6">
    <location>
        <begin position="220"/>
        <end position="244"/>
    </location>
</feature>
<name>A0A510JAA3_9FUSO</name>
<evidence type="ECO:0000256" key="1">
    <source>
        <dbReference type="ARBA" id="ARBA00004651"/>
    </source>
</evidence>
<feature type="transmembrane region" description="Helical" evidence="6">
    <location>
        <begin position="117"/>
        <end position="136"/>
    </location>
</feature>
<dbReference type="InterPro" id="IPR050367">
    <property type="entry name" value="APC_superfamily"/>
</dbReference>
<dbReference type="KEGG" id="lgo:JCM16774_0238"/>
<organism evidence="7 8">
    <name type="scientific">Pseudoleptotrichia goodfellowii</name>
    <dbReference type="NCBI Taxonomy" id="157692"/>
    <lineage>
        <taxon>Bacteria</taxon>
        <taxon>Fusobacteriati</taxon>
        <taxon>Fusobacteriota</taxon>
        <taxon>Fusobacteriia</taxon>
        <taxon>Fusobacteriales</taxon>
        <taxon>Leptotrichiaceae</taxon>
        <taxon>Pseudoleptotrichia</taxon>
    </lineage>
</organism>
<dbReference type="PIRSF" id="PIRSF006060">
    <property type="entry name" value="AA_transporter"/>
    <property type="match status" value="1"/>
</dbReference>
<dbReference type="Gene3D" id="1.20.1740.10">
    <property type="entry name" value="Amino acid/polyamine transporter I"/>
    <property type="match status" value="1"/>
</dbReference>
<dbReference type="EMBL" id="AP019822">
    <property type="protein sequence ID" value="BBM35331.1"/>
    <property type="molecule type" value="Genomic_DNA"/>
</dbReference>
<feature type="transmembrane region" description="Helical" evidence="6">
    <location>
        <begin position="408"/>
        <end position="427"/>
    </location>
</feature>
<evidence type="ECO:0000313" key="7">
    <source>
        <dbReference type="EMBL" id="BBM35331.1"/>
    </source>
</evidence>
<feature type="transmembrane region" description="Helical" evidence="6">
    <location>
        <begin position="340"/>
        <end position="363"/>
    </location>
</feature>
<sequence length="442" mass="48205">MSGSEKKLSFWELMIIGIGQLIGSGIMVLLCIAMGMTGKGVAFSFIVAAVIVIIPLIAMAALGSAIPNSGGMYVYVRDLIGKKTGFFYVTLLVFGQFILAQYAIGVGEYAKELWSNVNVGLISMGVMTFVFIVNLIGLKTSVLLQRFVVVILVGSLLVFVIYGFPQVKDVGSFFQASNILPNGLGSFLAASVLVRFALIGSEFLSEFGGDAKNPGRDIPIAMILSTVCVAVLYVLIAIVAAGVLPIDEVAFKTLGVVAKKILPTWMYFVFMIGGGMFALISSLNAVFAWATKGIKQAIKDGWLPEKLAEENKRFGTAHWLLLMYYLVGMYPILIGQEIKTISVIGTNIGLIFSGFPVVAIMFLAKKRPKEYENAQFKLPKWAMYTIPAISMCIYVIGVLSSWDYLKSQGAITPIIVFCIIVAAYTWIREPYVKNKQSLQKEE</sequence>
<keyword evidence="2" id="KW-1003">Cell membrane</keyword>
<feature type="transmembrane region" description="Helical" evidence="6">
    <location>
        <begin position="143"/>
        <end position="164"/>
    </location>
</feature>
<dbReference type="STRING" id="714315.GCA_000516535_00252"/>
<dbReference type="AlphaFoldDB" id="A0A510JAA3"/>
<reference evidence="7 8" key="1">
    <citation type="submission" date="2019-07" db="EMBL/GenBank/DDBJ databases">
        <title>Complete Genome Sequence of Leptotrichia goodfellowii Strain JCM 16774.</title>
        <authorList>
            <person name="Watanabe S."/>
            <person name="Cui L."/>
        </authorList>
    </citation>
    <scope>NUCLEOTIDE SEQUENCE [LARGE SCALE GENOMIC DNA]</scope>
    <source>
        <strain evidence="7 8">JCM16774</strain>
    </source>
</reference>
<dbReference type="GO" id="GO:0005886">
    <property type="term" value="C:plasma membrane"/>
    <property type="evidence" value="ECO:0007669"/>
    <property type="project" value="UniProtKB-SubCell"/>
</dbReference>
<feature type="transmembrane region" description="Helical" evidence="6">
    <location>
        <begin position="86"/>
        <end position="105"/>
    </location>
</feature>
<evidence type="ECO:0000313" key="8">
    <source>
        <dbReference type="Proteomes" id="UP000321606"/>
    </source>
</evidence>
<dbReference type="Proteomes" id="UP000321606">
    <property type="component" value="Chromosome"/>
</dbReference>
<evidence type="ECO:0000256" key="4">
    <source>
        <dbReference type="ARBA" id="ARBA00022989"/>
    </source>
</evidence>
<feature type="transmembrane region" description="Helical" evidence="6">
    <location>
        <begin position="12"/>
        <end position="36"/>
    </location>
</feature>
<keyword evidence="5 6" id="KW-0472">Membrane</keyword>
<dbReference type="RefSeq" id="WP_036055985.1">
    <property type="nucleotide sequence ID" value="NZ_AP019822.1"/>
</dbReference>
<evidence type="ECO:0000256" key="2">
    <source>
        <dbReference type="ARBA" id="ARBA00022475"/>
    </source>
</evidence>
<dbReference type="OrthoDB" id="363047at2"/>
<feature type="transmembrane region" description="Helical" evidence="6">
    <location>
        <begin position="316"/>
        <end position="334"/>
    </location>
</feature>
<comment type="subcellular location">
    <subcellularLocation>
        <location evidence="1">Cell membrane</location>
        <topology evidence="1">Multi-pass membrane protein</topology>
    </subcellularLocation>
</comment>
<keyword evidence="3 6" id="KW-0812">Transmembrane</keyword>
<feature type="transmembrane region" description="Helical" evidence="6">
    <location>
        <begin position="42"/>
        <end position="66"/>
    </location>
</feature>
<dbReference type="PANTHER" id="PTHR42770">
    <property type="entry name" value="AMINO ACID TRANSPORTER-RELATED"/>
    <property type="match status" value="1"/>
</dbReference>
<accession>A0A510JAA3</accession>
<dbReference type="Pfam" id="PF13520">
    <property type="entry name" value="AA_permease_2"/>
    <property type="match status" value="1"/>
</dbReference>
<gene>
    <name evidence="7" type="ORF">JCM16774_0238</name>
</gene>
<dbReference type="InterPro" id="IPR002293">
    <property type="entry name" value="AA/rel_permease1"/>
</dbReference>
<feature type="transmembrane region" description="Helical" evidence="6">
    <location>
        <begin position="384"/>
        <end position="402"/>
    </location>
</feature>
<evidence type="ECO:0000256" key="3">
    <source>
        <dbReference type="ARBA" id="ARBA00022692"/>
    </source>
</evidence>